<organism evidence="2 3">
    <name type="scientific">Pleuronectes platessa</name>
    <name type="common">European plaice</name>
    <dbReference type="NCBI Taxonomy" id="8262"/>
    <lineage>
        <taxon>Eukaryota</taxon>
        <taxon>Metazoa</taxon>
        <taxon>Chordata</taxon>
        <taxon>Craniata</taxon>
        <taxon>Vertebrata</taxon>
        <taxon>Euteleostomi</taxon>
        <taxon>Actinopterygii</taxon>
        <taxon>Neopterygii</taxon>
        <taxon>Teleostei</taxon>
        <taxon>Neoteleostei</taxon>
        <taxon>Acanthomorphata</taxon>
        <taxon>Carangaria</taxon>
        <taxon>Pleuronectiformes</taxon>
        <taxon>Pleuronectoidei</taxon>
        <taxon>Pleuronectidae</taxon>
        <taxon>Pleuronectes</taxon>
    </lineage>
</organism>
<dbReference type="AlphaFoldDB" id="A0A9N7TKT7"/>
<evidence type="ECO:0000313" key="3">
    <source>
        <dbReference type="Proteomes" id="UP001153269"/>
    </source>
</evidence>
<evidence type="ECO:0000256" key="1">
    <source>
        <dbReference type="SAM" id="MobiDB-lite"/>
    </source>
</evidence>
<dbReference type="Proteomes" id="UP001153269">
    <property type="component" value="Unassembled WGS sequence"/>
</dbReference>
<accession>A0A9N7TKT7</accession>
<evidence type="ECO:0000313" key="2">
    <source>
        <dbReference type="EMBL" id="CAB1413503.1"/>
    </source>
</evidence>
<reference evidence="2" key="1">
    <citation type="submission" date="2020-03" db="EMBL/GenBank/DDBJ databases">
        <authorList>
            <person name="Weist P."/>
        </authorList>
    </citation>
    <scope>NUCLEOTIDE SEQUENCE</scope>
</reference>
<keyword evidence="3" id="KW-1185">Reference proteome</keyword>
<comment type="caution">
    <text evidence="2">The sequence shown here is derived from an EMBL/GenBank/DDBJ whole genome shotgun (WGS) entry which is preliminary data.</text>
</comment>
<feature type="region of interest" description="Disordered" evidence="1">
    <location>
        <begin position="102"/>
        <end position="135"/>
    </location>
</feature>
<dbReference type="EMBL" id="CADEAL010000058">
    <property type="protein sequence ID" value="CAB1413503.1"/>
    <property type="molecule type" value="Genomic_DNA"/>
</dbReference>
<sequence>MLNLGAVEFSGADTRRRKERSSHFLCVCGTTCGESRALSCSDWCGCIRRLSDQRWMIRQSGDRTGRLEGNEALATNTLGESCDHVTDCNGHVSHRWLQMEVILPDQTSGPRTRPNPEVTPGPDPDPAGGSISNLA</sequence>
<name>A0A9N7TKT7_PLEPL</name>
<protein>
    <submittedName>
        <fullName evidence="2">Uncharacterized protein</fullName>
    </submittedName>
</protein>
<proteinExistence type="predicted"/>
<gene>
    <name evidence="2" type="ORF">PLEPLA_LOCUS1203</name>
</gene>